<comment type="catalytic activity">
    <reaction evidence="1">
        <text>ATP + protein L-histidine = ADP + protein N-phospho-L-histidine.</text>
        <dbReference type="EC" id="2.7.13.3"/>
    </reaction>
</comment>
<evidence type="ECO:0000256" key="1">
    <source>
        <dbReference type="ARBA" id="ARBA00000085"/>
    </source>
</evidence>
<keyword evidence="9" id="KW-0067">ATP-binding</keyword>
<accession>A0AAW6R059</accession>
<evidence type="ECO:0000256" key="5">
    <source>
        <dbReference type="ARBA" id="ARBA00022679"/>
    </source>
</evidence>
<evidence type="ECO:0000256" key="9">
    <source>
        <dbReference type="ARBA" id="ARBA00022840"/>
    </source>
</evidence>
<dbReference type="InterPro" id="IPR036890">
    <property type="entry name" value="HATPase_C_sf"/>
</dbReference>
<dbReference type="Gene3D" id="1.20.120.620">
    <property type="entry name" value="Backbone structure of the membrane domain of e. Coli histidine kinase receptor kdpd"/>
    <property type="match status" value="1"/>
</dbReference>
<dbReference type="EMBL" id="SUNE01000009">
    <property type="protein sequence ID" value="MDG5900987.1"/>
    <property type="molecule type" value="Genomic_DNA"/>
</dbReference>
<dbReference type="Gene3D" id="3.30.565.10">
    <property type="entry name" value="Histidine kinase-like ATPase, C-terminal domain"/>
    <property type="match status" value="1"/>
</dbReference>
<dbReference type="CDD" id="cd00082">
    <property type="entry name" value="HisKA"/>
    <property type="match status" value="1"/>
</dbReference>
<keyword evidence="12 13" id="KW-0472">Membrane</keyword>
<evidence type="ECO:0000256" key="6">
    <source>
        <dbReference type="ARBA" id="ARBA00022692"/>
    </source>
</evidence>
<name>A0AAW6R059_9GAMM</name>
<dbReference type="Gene3D" id="1.10.287.130">
    <property type="match status" value="1"/>
</dbReference>
<reference evidence="15" key="1">
    <citation type="journal article" date="2019" name="Int J Environ Res Public Health">
        <title>Characterization of Chromosome-Mediated BlaOXA-894 in Shewanella xiamenensis Isolated from Pig Wastewater.</title>
        <authorList>
            <person name="Zou H."/>
            <person name="Zhou Z."/>
            <person name="Xia H."/>
            <person name="Zhao Q."/>
            <person name="Li X."/>
        </authorList>
    </citation>
    <scope>NUCLEOTIDE SEQUENCE</scope>
    <source>
        <strain evidence="15">2015oxa</strain>
    </source>
</reference>
<dbReference type="SMART" id="SM00387">
    <property type="entry name" value="HATPase_c"/>
    <property type="match status" value="1"/>
</dbReference>
<gene>
    <name evidence="15" type="ORF">E2650_14025</name>
</gene>
<comment type="subcellular location">
    <subcellularLocation>
        <location evidence="2">Membrane</location>
        <topology evidence="2">Multi-pass membrane protein</topology>
    </subcellularLocation>
</comment>
<dbReference type="EC" id="2.7.13.3" evidence="3"/>
<evidence type="ECO:0000256" key="10">
    <source>
        <dbReference type="ARBA" id="ARBA00022989"/>
    </source>
</evidence>
<dbReference type="InterPro" id="IPR025201">
    <property type="entry name" value="KdpD_TM"/>
</dbReference>
<dbReference type="PANTHER" id="PTHR45569">
    <property type="entry name" value="SENSOR PROTEIN KDPD"/>
    <property type="match status" value="1"/>
</dbReference>
<reference evidence="15" key="2">
    <citation type="submission" date="2019-04" db="EMBL/GenBank/DDBJ databases">
        <authorList>
            <person name="Zou H."/>
        </authorList>
    </citation>
    <scope>NUCLEOTIDE SEQUENCE</scope>
    <source>
        <strain evidence="15">2015oxa</strain>
    </source>
</reference>
<dbReference type="SUPFAM" id="SSF55874">
    <property type="entry name" value="ATPase domain of HSP90 chaperone/DNA topoisomerase II/histidine kinase"/>
    <property type="match status" value="1"/>
</dbReference>
<dbReference type="InterPro" id="IPR005467">
    <property type="entry name" value="His_kinase_dom"/>
</dbReference>
<evidence type="ECO:0000256" key="12">
    <source>
        <dbReference type="ARBA" id="ARBA00023136"/>
    </source>
</evidence>
<feature type="transmembrane region" description="Helical" evidence="13">
    <location>
        <begin position="89"/>
        <end position="106"/>
    </location>
</feature>
<dbReference type="Proteomes" id="UP001152518">
    <property type="component" value="Unassembled WGS sequence"/>
</dbReference>
<dbReference type="GO" id="GO:0000155">
    <property type="term" value="F:phosphorelay sensor kinase activity"/>
    <property type="evidence" value="ECO:0007669"/>
    <property type="project" value="InterPro"/>
</dbReference>
<feature type="transmembrane region" description="Helical" evidence="13">
    <location>
        <begin position="36"/>
        <end position="53"/>
    </location>
</feature>
<dbReference type="SUPFAM" id="SSF47384">
    <property type="entry name" value="Homodimeric domain of signal transducing histidine kinase"/>
    <property type="match status" value="1"/>
</dbReference>
<keyword evidence="6 13" id="KW-0812">Transmembrane</keyword>
<evidence type="ECO:0000256" key="13">
    <source>
        <dbReference type="SAM" id="Phobius"/>
    </source>
</evidence>
<keyword evidence="7" id="KW-0547">Nucleotide-binding</keyword>
<dbReference type="Pfam" id="PF00512">
    <property type="entry name" value="HisKA"/>
    <property type="match status" value="1"/>
</dbReference>
<dbReference type="Pfam" id="PF13493">
    <property type="entry name" value="DUF4118"/>
    <property type="match status" value="1"/>
</dbReference>
<dbReference type="InterPro" id="IPR003594">
    <property type="entry name" value="HATPase_dom"/>
</dbReference>
<evidence type="ECO:0000259" key="14">
    <source>
        <dbReference type="PROSITE" id="PS50109"/>
    </source>
</evidence>
<feature type="transmembrane region" description="Helical" evidence="13">
    <location>
        <begin position="58"/>
        <end position="77"/>
    </location>
</feature>
<organism evidence="15">
    <name type="scientific">Shewanella xiamenensis</name>
    <dbReference type="NCBI Taxonomy" id="332186"/>
    <lineage>
        <taxon>Bacteria</taxon>
        <taxon>Pseudomonadati</taxon>
        <taxon>Pseudomonadota</taxon>
        <taxon>Gammaproteobacteria</taxon>
        <taxon>Alteromonadales</taxon>
        <taxon>Shewanellaceae</taxon>
        <taxon>Shewanella</taxon>
    </lineage>
</organism>
<dbReference type="PANTHER" id="PTHR45569:SF1">
    <property type="entry name" value="SENSOR PROTEIN KDPD"/>
    <property type="match status" value="1"/>
</dbReference>
<keyword evidence="5" id="KW-0808">Transferase</keyword>
<dbReference type="InterPro" id="IPR038318">
    <property type="entry name" value="KdpD_sf"/>
</dbReference>
<evidence type="ECO:0000256" key="7">
    <source>
        <dbReference type="ARBA" id="ARBA00022741"/>
    </source>
</evidence>
<dbReference type="GO" id="GO:0005524">
    <property type="term" value="F:ATP binding"/>
    <property type="evidence" value="ECO:0007669"/>
    <property type="project" value="UniProtKB-KW"/>
</dbReference>
<evidence type="ECO:0000256" key="3">
    <source>
        <dbReference type="ARBA" id="ARBA00012438"/>
    </source>
</evidence>
<keyword evidence="11" id="KW-0902">Two-component regulatory system</keyword>
<keyword evidence="8 15" id="KW-0418">Kinase</keyword>
<dbReference type="InterPro" id="IPR052023">
    <property type="entry name" value="Histidine_kinase_KdpD"/>
</dbReference>
<dbReference type="AlphaFoldDB" id="A0AAW6R059"/>
<keyword evidence="10 13" id="KW-1133">Transmembrane helix</keyword>
<feature type="transmembrane region" description="Helical" evidence="13">
    <location>
        <begin position="12"/>
        <end position="30"/>
    </location>
</feature>
<dbReference type="Pfam" id="PF02518">
    <property type="entry name" value="HATPase_c"/>
    <property type="match status" value="1"/>
</dbReference>
<dbReference type="InterPro" id="IPR004358">
    <property type="entry name" value="Sig_transdc_His_kin-like_C"/>
</dbReference>
<evidence type="ECO:0000313" key="15">
    <source>
        <dbReference type="EMBL" id="MDG5900987.1"/>
    </source>
</evidence>
<evidence type="ECO:0000256" key="2">
    <source>
        <dbReference type="ARBA" id="ARBA00004141"/>
    </source>
</evidence>
<dbReference type="PROSITE" id="PS50109">
    <property type="entry name" value="HIS_KIN"/>
    <property type="match status" value="1"/>
</dbReference>
<dbReference type="SMART" id="SM00388">
    <property type="entry name" value="HisKA"/>
    <property type="match status" value="1"/>
</dbReference>
<dbReference type="InterPro" id="IPR003661">
    <property type="entry name" value="HisK_dim/P_dom"/>
</dbReference>
<proteinExistence type="predicted"/>
<comment type="caution">
    <text evidence="15">The sequence shown here is derived from an EMBL/GenBank/DDBJ whole genome shotgun (WGS) entry which is preliminary data.</text>
</comment>
<dbReference type="GO" id="GO:0005886">
    <property type="term" value="C:plasma membrane"/>
    <property type="evidence" value="ECO:0007669"/>
    <property type="project" value="TreeGrafter"/>
</dbReference>
<dbReference type="PRINTS" id="PR00344">
    <property type="entry name" value="BCTRLSENSOR"/>
</dbReference>
<keyword evidence="4" id="KW-0597">Phosphoprotein</keyword>
<evidence type="ECO:0000256" key="4">
    <source>
        <dbReference type="ARBA" id="ARBA00022553"/>
    </source>
</evidence>
<sequence length="347" mass="39505">MLMGRSNNIKSSIRLFFILGIALVICFLLEHLAVPSTVIILILQIVVLTVSFLCGIQYAYIAVFLETVSLIFFFTHPQYSLQVDNSNDILNITLFILVALIVCKLTEHYKKQQISLENIQLRNRILLSVSHDYRTPLSTIIGVLTTLNTYRKKLSETQIRTLLDSAIIESYRLHQYIENLLQATKIQNGTFKINMGELSIVQIIYGVIERLPDSRHRIKFKNNDYIPLIMASHNLIEQAILNIMDNLLRGSKDDSDLNIKINVLNENVVITFYIEGFVFTVEQSDLIFELFYSSRTLSQNDSGIGLGFTVANNIIKAHRGTLEAISDNYGCQFRMSLPLTPKGCFND</sequence>
<evidence type="ECO:0000256" key="11">
    <source>
        <dbReference type="ARBA" id="ARBA00023012"/>
    </source>
</evidence>
<protein>
    <recommendedName>
        <fullName evidence="3">histidine kinase</fullName>
        <ecNumber evidence="3">2.7.13.3</ecNumber>
    </recommendedName>
</protein>
<evidence type="ECO:0000256" key="8">
    <source>
        <dbReference type="ARBA" id="ARBA00022777"/>
    </source>
</evidence>
<dbReference type="InterPro" id="IPR036097">
    <property type="entry name" value="HisK_dim/P_sf"/>
</dbReference>
<feature type="domain" description="Histidine kinase" evidence="14">
    <location>
        <begin position="128"/>
        <end position="341"/>
    </location>
</feature>